<reference evidence="2 3" key="1">
    <citation type="submission" date="2020-07" db="EMBL/GenBank/DDBJ databases">
        <authorList>
            <person name="Zhuang K."/>
            <person name="Ran Y."/>
        </authorList>
    </citation>
    <scope>NUCLEOTIDE SEQUENCE [LARGE SCALE GENOMIC DNA]</scope>
    <source>
        <strain evidence="2 3">WCH-YHL-001</strain>
    </source>
</reference>
<evidence type="ECO:0000313" key="3">
    <source>
        <dbReference type="Proteomes" id="UP000515512"/>
    </source>
</evidence>
<dbReference type="KEGG" id="nhu:H0264_29890"/>
<dbReference type="AlphaFoldDB" id="A0A7D6ZF24"/>
<evidence type="ECO:0000313" key="2">
    <source>
        <dbReference type="EMBL" id="QLY29439.1"/>
    </source>
</evidence>
<sequence length="128" mass="14246">MRRRRYRTAVAAVVIGFAAAPALLTAVPGRAMTVNDCTRRWVCLYDQNWRRVGAFEGVTRTWQPLAEAKGARWVVNTRNDDTAHLRFSDGTVSCVYPSNTKYLGGLVLDGEPVTVEGIQISSVWQCLD</sequence>
<name>A0A7D6ZF24_9NOCA</name>
<organism evidence="2 3">
    <name type="scientific">Nocardia huaxiensis</name>
    <dbReference type="NCBI Taxonomy" id="2755382"/>
    <lineage>
        <taxon>Bacteria</taxon>
        <taxon>Bacillati</taxon>
        <taxon>Actinomycetota</taxon>
        <taxon>Actinomycetes</taxon>
        <taxon>Mycobacteriales</taxon>
        <taxon>Nocardiaceae</taxon>
        <taxon>Nocardia</taxon>
    </lineage>
</organism>
<protein>
    <recommendedName>
        <fullName evidence="4">Peptidase inhibitor family I36</fullName>
    </recommendedName>
</protein>
<evidence type="ECO:0000256" key="1">
    <source>
        <dbReference type="SAM" id="SignalP"/>
    </source>
</evidence>
<dbReference type="RefSeq" id="WP_181580643.1">
    <property type="nucleotide sequence ID" value="NZ_CP059399.1"/>
</dbReference>
<gene>
    <name evidence="2" type="ORF">H0264_29890</name>
</gene>
<dbReference type="EMBL" id="CP059399">
    <property type="protein sequence ID" value="QLY29439.1"/>
    <property type="molecule type" value="Genomic_DNA"/>
</dbReference>
<proteinExistence type="predicted"/>
<feature type="chain" id="PRO_5038985007" description="Peptidase inhibitor family I36" evidence="1">
    <location>
        <begin position="27"/>
        <end position="128"/>
    </location>
</feature>
<keyword evidence="1" id="KW-0732">Signal</keyword>
<keyword evidence="3" id="KW-1185">Reference proteome</keyword>
<dbReference type="Proteomes" id="UP000515512">
    <property type="component" value="Chromosome"/>
</dbReference>
<feature type="signal peptide" evidence="1">
    <location>
        <begin position="1"/>
        <end position="26"/>
    </location>
</feature>
<evidence type="ECO:0008006" key="4">
    <source>
        <dbReference type="Google" id="ProtNLM"/>
    </source>
</evidence>
<accession>A0A7D6ZF24</accession>